<name>A0A9N8WSR7_GIBZA</name>
<evidence type="ECO:0000313" key="2">
    <source>
        <dbReference type="Proteomes" id="UP000746612"/>
    </source>
</evidence>
<reference evidence="1" key="1">
    <citation type="submission" date="2021-03" db="EMBL/GenBank/DDBJ databases">
        <authorList>
            <person name="Alouane T."/>
            <person name="Langin T."/>
            <person name="Bonhomme L."/>
        </authorList>
    </citation>
    <scope>NUCLEOTIDE SEQUENCE</scope>
    <source>
        <strain evidence="1">MDC_Fg202</strain>
    </source>
</reference>
<dbReference type="OrthoDB" id="10454430at2759"/>
<dbReference type="AlphaFoldDB" id="A0A9N8WSR7"/>
<gene>
    <name evidence="1" type="ORF">MDCFG202_LOCUS242697</name>
</gene>
<proteinExistence type="predicted"/>
<comment type="caution">
    <text evidence="1">The sequence shown here is derived from an EMBL/GenBank/DDBJ whole genome shotgun (WGS) entry which is preliminary data.</text>
</comment>
<dbReference type="Proteomes" id="UP000746612">
    <property type="component" value="Unassembled WGS sequence"/>
</dbReference>
<organism evidence="1 2">
    <name type="scientific">Gibberella zeae</name>
    <name type="common">Wheat head blight fungus</name>
    <name type="synonym">Fusarium graminearum</name>
    <dbReference type="NCBI Taxonomy" id="5518"/>
    <lineage>
        <taxon>Eukaryota</taxon>
        <taxon>Fungi</taxon>
        <taxon>Dikarya</taxon>
        <taxon>Ascomycota</taxon>
        <taxon>Pezizomycotina</taxon>
        <taxon>Sordariomycetes</taxon>
        <taxon>Hypocreomycetidae</taxon>
        <taxon>Hypocreales</taxon>
        <taxon>Nectriaceae</taxon>
        <taxon>Fusarium</taxon>
    </lineage>
</organism>
<sequence length="105" mass="11774">MDRPKIALEAIIILGTGTFGLQWFNGGGALAWEVEVGHSRQAGDSLRYTVSKYLWRLDFLMTVKVPSRVLLSIKLVLFSNEPTHHHKLNSTVNNNNTFSKGAEVY</sequence>
<protein>
    <submittedName>
        <fullName evidence="1">Uncharacterized protein</fullName>
    </submittedName>
</protein>
<dbReference type="EMBL" id="CAJPIJ010000130">
    <property type="protein sequence ID" value="CAG1983873.1"/>
    <property type="molecule type" value="Genomic_DNA"/>
</dbReference>
<evidence type="ECO:0000313" key="1">
    <source>
        <dbReference type="EMBL" id="CAG1983873.1"/>
    </source>
</evidence>
<accession>A0A9N8WSR7</accession>